<feature type="compositionally biased region" description="Low complexity" evidence="4">
    <location>
        <begin position="748"/>
        <end position="765"/>
    </location>
</feature>
<keyword evidence="1" id="KW-0677">Repeat</keyword>
<feature type="region of interest" description="Disordered" evidence="4">
    <location>
        <begin position="1102"/>
        <end position="1172"/>
    </location>
</feature>
<gene>
    <name evidence="7" type="primary">SPT23</name>
    <name evidence="7" type="ORF">LTR69_003587</name>
</gene>
<dbReference type="InterPro" id="IPR014756">
    <property type="entry name" value="Ig_E-set"/>
</dbReference>
<keyword evidence="5" id="KW-0812">Transmembrane</keyword>
<evidence type="ECO:0000313" key="7">
    <source>
        <dbReference type="EMBL" id="KAK5063822.1"/>
    </source>
</evidence>
<dbReference type="SMART" id="SM00248">
    <property type="entry name" value="ANK"/>
    <property type="match status" value="2"/>
</dbReference>
<evidence type="ECO:0000256" key="1">
    <source>
        <dbReference type="ARBA" id="ARBA00022737"/>
    </source>
</evidence>
<feature type="repeat" description="ANK" evidence="3">
    <location>
        <begin position="982"/>
        <end position="1014"/>
    </location>
</feature>
<evidence type="ECO:0000256" key="3">
    <source>
        <dbReference type="PROSITE-ProRule" id="PRU00023"/>
    </source>
</evidence>
<keyword evidence="5" id="KW-1133">Transmembrane helix</keyword>
<feature type="repeat" description="ANK" evidence="3">
    <location>
        <begin position="1015"/>
        <end position="1047"/>
    </location>
</feature>
<accession>A0ABR0JGJ0</accession>
<keyword evidence="2 3" id="KW-0040">ANK repeat</keyword>
<dbReference type="PROSITE" id="PS50088">
    <property type="entry name" value="ANK_REPEAT"/>
    <property type="match status" value="2"/>
</dbReference>
<feature type="region of interest" description="Disordered" evidence="4">
    <location>
        <begin position="623"/>
        <end position="733"/>
    </location>
</feature>
<feature type="region of interest" description="Disordered" evidence="4">
    <location>
        <begin position="1072"/>
        <end position="1091"/>
    </location>
</feature>
<dbReference type="InterPro" id="IPR036770">
    <property type="entry name" value="Ankyrin_rpt-contain_sf"/>
</dbReference>
<dbReference type="Pfam" id="PF01833">
    <property type="entry name" value="TIG"/>
    <property type="match status" value="1"/>
</dbReference>
<feature type="compositionally biased region" description="Low complexity" evidence="4">
    <location>
        <begin position="397"/>
        <end position="406"/>
    </location>
</feature>
<dbReference type="InterPro" id="IPR002909">
    <property type="entry name" value="IPT_dom"/>
</dbReference>
<feature type="region of interest" description="Disordered" evidence="4">
    <location>
        <begin position="1231"/>
        <end position="1274"/>
    </location>
</feature>
<feature type="region of interest" description="Disordered" evidence="4">
    <location>
        <begin position="540"/>
        <end position="584"/>
    </location>
</feature>
<keyword evidence="5" id="KW-0472">Membrane</keyword>
<dbReference type="InterPro" id="IPR057962">
    <property type="entry name" value="SPT23_MGA2_DBD"/>
</dbReference>
<dbReference type="EMBL" id="JAVRRF010000006">
    <property type="protein sequence ID" value="KAK5063822.1"/>
    <property type="molecule type" value="Genomic_DNA"/>
</dbReference>
<keyword evidence="8" id="KW-1185">Reference proteome</keyword>
<sequence>MASIQDEDMYLFGGSLSQAPGFAGQDFDAFLDTPVPDGDTSTASAGYLNPSDLSIKRESNDYSPRPNSASFARSPRGSASGSSTSSSESPSDQKRNMSANSTASPPAGETAQGVWSSGINGYSISSNEQMFEDAPMVGMEQDFETSNQEMDSAFDFETAASTPSGFDAISANPMKRAVVAQPFSRQGTFAPYAKQKSAAPFPSNAQAQFFFPGSREESPLNAMLPSAQGQSPWSKHSPSSGLEETFNHITMNGDSPGNATFSPNAQFSTAAFTFDPESSATPSTFTKDISSPPSTITSAEGVQLLTVHPTSLKSRVETQIPIKLTLAALPSGVKKLRLPRYTVSKPKFLAKPEVHRSPEVLELHTSLVCTSAMQDPVKLQRAWARARGEDTSPYTRPSPASSAESSTSKDDEDRPLNGGEVRICLGCIQRERKRASRKKQKKPDEEEMFSKDEERRVVVFNTNEVKEWTEVPHEAQAASARNATPPSAMQVELPMRIACYCRHQNEKLGFQVIFTIKDSKDKVIAQAMTNSIMITDDHKTHTAPTTASNPSVPAPTTTPQVPGAGVFSTGGPEQNQPAAVNSKSFKQSFSTTDLQGLQNNFNPNFPMAPASNPFAIPSTMSNHTASTMTARNLSRPASPTGPTGPTTKRRKQSGSGKVPTGLTMTRLDTTQPMAHGPSTMPNTAASSPYAHNMPSYMGPHDRPFAMPPSRSGPYGTSPPTPSGNDPTFGSSINRSFSLENIPRQAMMSAPPSRQPSRPGSPGSARNSFGASDAAFGQAVNNQLMQQPARRPLPLIHKLVPAEGSVTGGTEVTLLGNGFYQGLEVMFGDTEATTTTFWGEKCLNCIAPPALQPGVVAVVFKHDHPQYSTMQPQSQTRPSLFTYVDDRELEMFRLALRTLGKQLQHPTDDPYSAAQQLLQGQSHSMWPSHGAYGMNGGHQRSAGYSSGVPLDTLELEATMLNVLERMDEQRHVKEPGFDLRRPSGLTLLHLASSLGLTRFVAGLLSRGADPNVVDNNGHTPMHHAAMNGHTHVIHRLRLAGGNHKARSIRHFTPADLATSLLAYQATMNPVAHYRSRSTGGTPMRLHSRSSSSLRSFWDTTSDQYTITDSDNSDDSEDEEETPTELHSGDLELPLPLTRPIGRAVASVQHSRRNSAQHNIAQPPLLLPQTDGASEVPAAAPSAYMLAWRDHLVAQLHQFNESAQSVMPNLGNLNGPLAALQDYREPMVRRVSSLFPQRPSSRQQTSPREGWWETLTGSSSSAPSPPPAYGDLYPENEGNNEDWALKKSSALQAATDAAADLHFERRSDDQHAASSSPTKAGRSDLVQEVERIALSRDRKLFFFWIPFALIVLALMIRSSGILSIFQSSTDIRSTVQGQVVEVL</sequence>
<dbReference type="InterPro" id="IPR013783">
    <property type="entry name" value="Ig-like_fold"/>
</dbReference>
<dbReference type="InterPro" id="IPR002110">
    <property type="entry name" value="Ankyrin_rpt"/>
</dbReference>
<evidence type="ECO:0000256" key="5">
    <source>
        <dbReference type="SAM" id="Phobius"/>
    </source>
</evidence>
<feature type="compositionally biased region" description="Low complexity" evidence="4">
    <location>
        <begin position="68"/>
        <end position="90"/>
    </location>
</feature>
<evidence type="ECO:0000259" key="6">
    <source>
        <dbReference type="SMART" id="SM00429"/>
    </source>
</evidence>
<evidence type="ECO:0000256" key="2">
    <source>
        <dbReference type="ARBA" id="ARBA00023043"/>
    </source>
</evidence>
<proteinExistence type="predicted"/>
<comment type="caution">
    <text evidence="7">The sequence shown here is derived from an EMBL/GenBank/DDBJ whole genome shotgun (WGS) entry which is preliminary data.</text>
</comment>
<dbReference type="Gene3D" id="2.60.40.10">
    <property type="entry name" value="Immunoglobulins"/>
    <property type="match status" value="1"/>
</dbReference>
<dbReference type="SUPFAM" id="SSF81296">
    <property type="entry name" value="E set domains"/>
    <property type="match status" value="1"/>
</dbReference>
<dbReference type="PANTHER" id="PTHR24171">
    <property type="entry name" value="ANKYRIN REPEAT DOMAIN-CONTAINING PROTEIN 39-RELATED"/>
    <property type="match status" value="1"/>
</dbReference>
<organism evidence="7 8">
    <name type="scientific">Exophiala sideris</name>
    <dbReference type="NCBI Taxonomy" id="1016849"/>
    <lineage>
        <taxon>Eukaryota</taxon>
        <taxon>Fungi</taxon>
        <taxon>Dikarya</taxon>
        <taxon>Ascomycota</taxon>
        <taxon>Pezizomycotina</taxon>
        <taxon>Eurotiomycetes</taxon>
        <taxon>Chaetothyriomycetidae</taxon>
        <taxon>Chaetothyriales</taxon>
        <taxon>Herpotrichiellaceae</taxon>
        <taxon>Exophiala</taxon>
    </lineage>
</organism>
<dbReference type="PANTHER" id="PTHR24171:SF8">
    <property type="entry name" value="BRCA1-ASSOCIATED RING DOMAIN PROTEIN 1"/>
    <property type="match status" value="1"/>
</dbReference>
<feature type="compositionally biased region" description="Polar residues" evidence="4">
    <location>
        <begin position="662"/>
        <end position="672"/>
    </location>
</feature>
<evidence type="ECO:0000256" key="4">
    <source>
        <dbReference type="SAM" id="MobiDB-lite"/>
    </source>
</evidence>
<feature type="transmembrane region" description="Helical" evidence="5">
    <location>
        <begin position="1339"/>
        <end position="1363"/>
    </location>
</feature>
<feature type="compositionally biased region" description="Polar residues" evidence="4">
    <location>
        <begin position="724"/>
        <end position="733"/>
    </location>
</feature>
<feature type="compositionally biased region" description="Polar residues" evidence="4">
    <location>
        <begin position="1232"/>
        <end position="1245"/>
    </location>
</feature>
<feature type="domain" description="IPT/TIG" evidence="6">
    <location>
        <begin position="792"/>
        <end position="883"/>
    </location>
</feature>
<dbReference type="PROSITE" id="PS50297">
    <property type="entry name" value="ANK_REP_REGION"/>
    <property type="match status" value="2"/>
</dbReference>
<feature type="compositionally biased region" description="Polar residues" evidence="4">
    <location>
        <begin position="542"/>
        <end position="560"/>
    </location>
</feature>
<reference evidence="7 8" key="1">
    <citation type="submission" date="2023-08" db="EMBL/GenBank/DDBJ databases">
        <title>Black Yeasts Isolated from many extreme environments.</title>
        <authorList>
            <person name="Coleine C."/>
            <person name="Stajich J.E."/>
            <person name="Selbmann L."/>
        </authorList>
    </citation>
    <scope>NUCLEOTIDE SEQUENCE [LARGE SCALE GENOMIC DNA]</scope>
    <source>
        <strain evidence="7 8">CCFEE 6328</strain>
    </source>
</reference>
<feature type="compositionally biased region" description="Polar residues" evidence="4">
    <location>
        <begin position="623"/>
        <end position="637"/>
    </location>
</feature>
<dbReference type="Proteomes" id="UP001345691">
    <property type="component" value="Unassembled WGS sequence"/>
</dbReference>
<feature type="compositionally biased region" description="Polar residues" evidence="4">
    <location>
        <begin position="571"/>
        <end position="584"/>
    </location>
</feature>
<name>A0ABR0JGJ0_9EURO</name>
<dbReference type="Pfam" id="PF12796">
    <property type="entry name" value="Ank_2"/>
    <property type="match status" value="1"/>
</dbReference>
<dbReference type="SUPFAM" id="SSF48403">
    <property type="entry name" value="Ankyrin repeat"/>
    <property type="match status" value="1"/>
</dbReference>
<protein>
    <submittedName>
        <fullName evidence="7">SPT3 Dosage dependent suppressor of Ty-induced promoter mutations-like protein</fullName>
    </submittedName>
</protein>
<dbReference type="Pfam" id="PF25603">
    <property type="entry name" value="SPT23_MGA2_DBD"/>
    <property type="match status" value="2"/>
</dbReference>
<dbReference type="CDD" id="cd00102">
    <property type="entry name" value="IPT"/>
    <property type="match status" value="1"/>
</dbReference>
<dbReference type="Gene3D" id="1.25.40.20">
    <property type="entry name" value="Ankyrin repeat-containing domain"/>
    <property type="match status" value="1"/>
</dbReference>
<feature type="region of interest" description="Disordered" evidence="4">
    <location>
        <begin position="23"/>
        <end position="115"/>
    </location>
</feature>
<feature type="compositionally biased region" description="Acidic residues" evidence="4">
    <location>
        <begin position="1109"/>
        <end position="1121"/>
    </location>
</feature>
<dbReference type="SMART" id="SM00429">
    <property type="entry name" value="IPT"/>
    <property type="match status" value="1"/>
</dbReference>
<feature type="region of interest" description="Disordered" evidence="4">
    <location>
        <begin position="745"/>
        <end position="769"/>
    </location>
</feature>
<evidence type="ECO:0000313" key="8">
    <source>
        <dbReference type="Proteomes" id="UP001345691"/>
    </source>
</evidence>
<feature type="region of interest" description="Disordered" evidence="4">
    <location>
        <begin position="384"/>
        <end position="418"/>
    </location>
</feature>